<protein>
    <submittedName>
        <fullName evidence="2">Uncharacterized protein</fullName>
    </submittedName>
</protein>
<reference evidence="3" key="1">
    <citation type="submission" date="2016-11" db="EMBL/GenBank/DDBJ databases">
        <title>Trade-off between light-utilization and light-protection in marine flavobacteria.</title>
        <authorList>
            <person name="Kumagai Y."/>
            <person name="Yoshizawa S."/>
            <person name="Kogure K."/>
        </authorList>
    </citation>
    <scope>NUCLEOTIDE SEQUENCE [LARGE SCALE GENOMIC DNA]</scope>
    <source>
        <strain evidence="3">SG-18</strain>
    </source>
</reference>
<keyword evidence="3" id="KW-1185">Reference proteome</keyword>
<keyword evidence="1" id="KW-1133">Transmembrane helix</keyword>
<sequence>METYTHVPVLHTVRKNSPFLYAVVMIHLVGALAATAGIFIDERELMGINVWIKPLKFCLSGAIYILTVGYLINFYPYSNRKKHVLRNIVSITLLIEIGIIVYQGARGVKSHYNQDSAFDGILFALMGLLIGINVLLMVLFAFDTLRTKMNTPQAVQWGIFLGWLLVLFGSWVGGRMIGQMAHNVGVADGGEGLPILNWSTIAGDLRVAHFFGLHAIQIIPLFALGLVKAKSPKSLQLIGVVVFALLYGGFIGYTFWQAKQALPFLTL</sequence>
<feature type="transmembrane region" description="Helical" evidence="1">
    <location>
        <begin position="234"/>
        <end position="256"/>
    </location>
</feature>
<feature type="transmembrane region" description="Helical" evidence="1">
    <location>
        <begin position="19"/>
        <end position="40"/>
    </location>
</feature>
<dbReference type="RefSeq" id="WP_105001787.1">
    <property type="nucleotide sequence ID" value="NZ_MQVX01000001.1"/>
</dbReference>
<evidence type="ECO:0000313" key="2">
    <source>
        <dbReference type="EMBL" id="PQJ16118.1"/>
    </source>
</evidence>
<feature type="transmembrane region" description="Helical" evidence="1">
    <location>
        <begin position="207"/>
        <end position="227"/>
    </location>
</feature>
<feature type="transmembrane region" description="Helical" evidence="1">
    <location>
        <begin position="122"/>
        <end position="142"/>
    </location>
</feature>
<dbReference type="Proteomes" id="UP000239366">
    <property type="component" value="Unassembled WGS sequence"/>
</dbReference>
<accession>A0A2S7T977</accession>
<gene>
    <name evidence="2" type="ORF">BST99_10620</name>
</gene>
<feature type="transmembrane region" description="Helical" evidence="1">
    <location>
        <begin position="84"/>
        <end position="102"/>
    </location>
</feature>
<dbReference type="AlphaFoldDB" id="A0A2S7T977"/>
<evidence type="ECO:0000256" key="1">
    <source>
        <dbReference type="SAM" id="Phobius"/>
    </source>
</evidence>
<dbReference type="EMBL" id="MQVX01000001">
    <property type="protein sequence ID" value="PQJ16118.1"/>
    <property type="molecule type" value="Genomic_DNA"/>
</dbReference>
<dbReference type="OrthoDB" id="343560at2"/>
<name>A0A2S7T977_9FLAO</name>
<evidence type="ECO:0000313" key="3">
    <source>
        <dbReference type="Proteomes" id="UP000239366"/>
    </source>
</evidence>
<feature type="transmembrane region" description="Helical" evidence="1">
    <location>
        <begin position="52"/>
        <end position="72"/>
    </location>
</feature>
<organism evidence="2 3">
    <name type="scientific">Aureicoccus marinus</name>
    <dbReference type="NCBI Taxonomy" id="754435"/>
    <lineage>
        <taxon>Bacteria</taxon>
        <taxon>Pseudomonadati</taxon>
        <taxon>Bacteroidota</taxon>
        <taxon>Flavobacteriia</taxon>
        <taxon>Flavobacteriales</taxon>
        <taxon>Flavobacteriaceae</taxon>
        <taxon>Aureicoccus</taxon>
    </lineage>
</organism>
<comment type="caution">
    <text evidence="2">The sequence shown here is derived from an EMBL/GenBank/DDBJ whole genome shotgun (WGS) entry which is preliminary data.</text>
</comment>
<feature type="transmembrane region" description="Helical" evidence="1">
    <location>
        <begin position="154"/>
        <end position="173"/>
    </location>
</feature>
<keyword evidence="1" id="KW-0812">Transmembrane</keyword>
<keyword evidence="1" id="KW-0472">Membrane</keyword>
<proteinExistence type="predicted"/>